<dbReference type="EMBL" id="ABJB010999343">
    <property type="status" value="NOT_ANNOTATED_CDS"/>
    <property type="molecule type" value="Genomic_DNA"/>
</dbReference>
<dbReference type="VEuPathDB" id="VectorBase:ISCW007073"/>
<dbReference type="EnsemblMetazoa" id="ISCW007073-RA">
    <property type="protein sequence ID" value="ISCW007073-PA"/>
    <property type="gene ID" value="ISCW007073"/>
</dbReference>
<dbReference type="EMBL" id="DS774067">
    <property type="protein sequence ID" value="EEC09264.1"/>
    <property type="molecule type" value="Genomic_DNA"/>
</dbReference>
<feature type="region of interest" description="Disordered" evidence="1">
    <location>
        <begin position="28"/>
        <end position="78"/>
    </location>
</feature>
<reference evidence="2 4" key="1">
    <citation type="submission" date="2008-03" db="EMBL/GenBank/DDBJ databases">
        <title>Annotation of Ixodes scapularis.</title>
        <authorList>
            <consortium name="Ixodes scapularis Genome Project Consortium"/>
            <person name="Caler E."/>
            <person name="Hannick L.I."/>
            <person name="Bidwell S."/>
            <person name="Joardar V."/>
            <person name="Thiagarajan M."/>
            <person name="Amedeo P."/>
            <person name="Galinsky K.J."/>
            <person name="Schobel S."/>
            <person name="Inman J."/>
            <person name="Hostetler J."/>
            <person name="Miller J."/>
            <person name="Hammond M."/>
            <person name="Megy K."/>
            <person name="Lawson D."/>
            <person name="Kodira C."/>
            <person name="Sutton G."/>
            <person name="Meyer J."/>
            <person name="Hill C.A."/>
            <person name="Birren B."/>
            <person name="Nene V."/>
            <person name="Collins F."/>
            <person name="Alarcon-Chaidez F."/>
            <person name="Wikel S."/>
            <person name="Strausberg R."/>
        </authorList>
    </citation>
    <scope>NUCLEOTIDE SEQUENCE [LARGE SCALE GENOMIC DNA]</scope>
    <source>
        <strain evidence="4">Wikel</strain>
        <strain evidence="2">Wikel colony</strain>
    </source>
</reference>
<reference evidence="3" key="2">
    <citation type="submission" date="2020-05" db="UniProtKB">
        <authorList>
            <consortium name="EnsemblMetazoa"/>
        </authorList>
    </citation>
    <scope>IDENTIFICATION</scope>
    <source>
        <strain evidence="3">wikel</strain>
    </source>
</reference>
<accession>B7PRP2</accession>
<evidence type="ECO:0000313" key="2">
    <source>
        <dbReference type="EMBL" id="EEC09264.1"/>
    </source>
</evidence>
<gene>
    <name evidence="2" type="ORF">IscW_ISCW007073</name>
</gene>
<dbReference type="AlphaFoldDB" id="B7PRP2"/>
<organism>
    <name type="scientific">Ixodes scapularis</name>
    <name type="common">Black-legged tick</name>
    <name type="synonym">Deer tick</name>
    <dbReference type="NCBI Taxonomy" id="6945"/>
    <lineage>
        <taxon>Eukaryota</taxon>
        <taxon>Metazoa</taxon>
        <taxon>Ecdysozoa</taxon>
        <taxon>Arthropoda</taxon>
        <taxon>Chelicerata</taxon>
        <taxon>Arachnida</taxon>
        <taxon>Acari</taxon>
        <taxon>Parasitiformes</taxon>
        <taxon>Ixodida</taxon>
        <taxon>Ixodoidea</taxon>
        <taxon>Ixodidae</taxon>
        <taxon>Ixodinae</taxon>
        <taxon>Ixodes</taxon>
    </lineage>
</organism>
<keyword evidence="4" id="KW-1185">Reference proteome</keyword>
<evidence type="ECO:0000313" key="3">
    <source>
        <dbReference type="EnsemblMetazoa" id="ISCW007073-PA"/>
    </source>
</evidence>
<evidence type="ECO:0000256" key="1">
    <source>
        <dbReference type="SAM" id="MobiDB-lite"/>
    </source>
</evidence>
<dbReference type="VEuPathDB" id="VectorBase:ISCI007073"/>
<name>B7PRP2_IXOSC</name>
<sequence>MGSSRKNTLGTPQVYTIATFIRYKRYNSSAESARKHTHKGETRTIQISSARGHAASGMVAPSEPGESRQRSALRSGLIYTSRHTRVSLQRLASRRAS</sequence>
<dbReference type="PaxDb" id="6945-B7PRP2"/>
<protein>
    <submittedName>
        <fullName evidence="2 3">Uncharacterized protein</fullName>
    </submittedName>
</protein>
<proteinExistence type="predicted"/>
<dbReference type="Proteomes" id="UP000001555">
    <property type="component" value="Unassembled WGS sequence"/>
</dbReference>
<dbReference type="InParanoid" id="B7PRP2"/>
<dbReference type="HOGENOM" id="CLU_2348984_0_0_1"/>
<evidence type="ECO:0000313" key="4">
    <source>
        <dbReference type="Proteomes" id="UP000001555"/>
    </source>
</evidence>